<name>A0A917YSK9_9ALTE</name>
<dbReference type="SUPFAM" id="SSF53795">
    <property type="entry name" value="PEP carboxykinase-like"/>
    <property type="match status" value="1"/>
</dbReference>
<comment type="caution">
    <text evidence="1">The sequence shown here is derived from an EMBL/GenBank/DDBJ whole genome shotgun (WGS) entry which is preliminary data.</text>
</comment>
<keyword evidence="1" id="KW-0808">Transferase</keyword>
<keyword evidence="1" id="KW-0418">Kinase</keyword>
<gene>
    <name evidence="1" type="ORF">GCM10010982_01350</name>
</gene>
<dbReference type="Proteomes" id="UP000606935">
    <property type="component" value="Unassembled WGS sequence"/>
</dbReference>
<dbReference type="Gene3D" id="3.40.50.300">
    <property type="entry name" value="P-loop containing nucleotide triphosphate hydrolases"/>
    <property type="match status" value="1"/>
</dbReference>
<dbReference type="EMBL" id="BMLS01000001">
    <property type="protein sequence ID" value="GGO63702.1"/>
    <property type="molecule type" value="Genomic_DNA"/>
</dbReference>
<sequence>MILSNYSLAELHGKLKATGVCFRTGRFVSRVRSSIENVASDLLQIYAGAEVCEEGFVDFDIELAPSGGYRRLFKPQVNFSFNGYLPFQPLPQDQSLPLMEWGLNWCVSNHFQQALVIHAAVVEKYGKALILPGQPGAGKSTLCAALVSIGGFRLLSDELTILDCDSGHILPNPRPISLKNKAIKIVAGLPSGLNMSRTVEDTQKGSVALLQAPQISLASWDKEALPGLVIFPRFKADSEGGTLQDLSKGEAFLQLANQSFNYPILAERGFKAIARHLDQAHCYRFEYDGDLNAAVDALDGLMRDV</sequence>
<keyword evidence="2" id="KW-1185">Reference proteome</keyword>
<evidence type="ECO:0000313" key="1">
    <source>
        <dbReference type="EMBL" id="GGO63702.1"/>
    </source>
</evidence>
<dbReference type="InterPro" id="IPR027417">
    <property type="entry name" value="P-loop_NTPase"/>
</dbReference>
<accession>A0A917YSK9</accession>
<dbReference type="InterPro" id="IPR027600">
    <property type="entry name" value="HprK-rel_A"/>
</dbReference>
<reference evidence="1" key="2">
    <citation type="submission" date="2020-09" db="EMBL/GenBank/DDBJ databases">
        <authorList>
            <person name="Sun Q."/>
            <person name="Zhou Y."/>
        </authorList>
    </citation>
    <scope>NUCLEOTIDE SEQUENCE</scope>
    <source>
        <strain evidence="1">CGMCC 1.7086</strain>
    </source>
</reference>
<reference evidence="1" key="1">
    <citation type="journal article" date="2014" name="Int. J. Syst. Evol. Microbiol.">
        <title>Complete genome sequence of Corynebacterium casei LMG S-19264T (=DSM 44701T), isolated from a smear-ripened cheese.</title>
        <authorList>
            <consortium name="US DOE Joint Genome Institute (JGI-PGF)"/>
            <person name="Walter F."/>
            <person name="Albersmeier A."/>
            <person name="Kalinowski J."/>
            <person name="Ruckert C."/>
        </authorList>
    </citation>
    <scope>NUCLEOTIDE SEQUENCE</scope>
    <source>
        <strain evidence="1">CGMCC 1.7086</strain>
    </source>
</reference>
<dbReference type="GO" id="GO:0016301">
    <property type="term" value="F:kinase activity"/>
    <property type="evidence" value="ECO:0007669"/>
    <property type="project" value="UniProtKB-KW"/>
</dbReference>
<evidence type="ECO:0000313" key="2">
    <source>
        <dbReference type="Proteomes" id="UP000606935"/>
    </source>
</evidence>
<dbReference type="AlphaFoldDB" id="A0A917YSK9"/>
<proteinExistence type="predicted"/>
<organism evidence="1 2">
    <name type="scientific">Bowmanella pacifica</name>
    <dbReference type="NCBI Taxonomy" id="502051"/>
    <lineage>
        <taxon>Bacteria</taxon>
        <taxon>Pseudomonadati</taxon>
        <taxon>Pseudomonadota</taxon>
        <taxon>Gammaproteobacteria</taxon>
        <taxon>Alteromonadales</taxon>
        <taxon>Alteromonadaceae</taxon>
        <taxon>Bowmanella</taxon>
    </lineage>
</organism>
<dbReference type="NCBIfam" id="TIGR04352">
    <property type="entry name" value="HprK_rel_A"/>
    <property type="match status" value="1"/>
</dbReference>
<dbReference type="RefSeq" id="WP_188688790.1">
    <property type="nucleotide sequence ID" value="NZ_BMLS01000001.1"/>
</dbReference>
<protein>
    <submittedName>
        <fullName evidence="1">HPr kinase</fullName>
    </submittedName>
</protein>